<organism evidence="4 5">
    <name type="scientific">Escovopsis weberi</name>
    <dbReference type="NCBI Taxonomy" id="150374"/>
    <lineage>
        <taxon>Eukaryota</taxon>
        <taxon>Fungi</taxon>
        <taxon>Dikarya</taxon>
        <taxon>Ascomycota</taxon>
        <taxon>Pezizomycotina</taxon>
        <taxon>Sordariomycetes</taxon>
        <taxon>Hypocreomycetidae</taxon>
        <taxon>Hypocreales</taxon>
        <taxon>Hypocreaceae</taxon>
        <taxon>Escovopsis</taxon>
    </lineage>
</organism>
<accession>A0A0M8MUC7</accession>
<gene>
    <name evidence="4" type="ORF">ESCO_000889</name>
</gene>
<evidence type="ECO:0000313" key="4">
    <source>
        <dbReference type="EMBL" id="KOS18678.1"/>
    </source>
</evidence>
<evidence type="ECO:0000256" key="2">
    <source>
        <dbReference type="SAM" id="MobiDB-lite"/>
    </source>
</evidence>
<sequence length="239" mass="26635">MTTHWSRPLSCTWTEYTLDGEHCKRQVPTALAVPITYNHTASTYEVFTNSTTTLYSATLAVHTIRALFRATDQSLLGITDDSDIDDDPEPWHLSIAAKIGIGIGVTIFGLLSIAALVFLFFRARQKRRDRLKGRSHEMSSMRSSTRGRPFSEMGWSAPPRNAHGHHDQQRVVAARGTDMAHDLDGAADEHSLEDSDSGNTAAQEEIRVLMAQKAAIQRRIEELERSENECGTQTPTLEK</sequence>
<keyword evidence="3" id="KW-0472">Membrane</keyword>
<name>A0A0M8MUC7_ESCWE</name>
<comment type="caution">
    <text evidence="4">The sequence shown here is derived from an EMBL/GenBank/DDBJ whole genome shotgun (WGS) entry which is preliminary data.</text>
</comment>
<keyword evidence="5" id="KW-1185">Reference proteome</keyword>
<feature type="transmembrane region" description="Helical" evidence="3">
    <location>
        <begin position="95"/>
        <end position="121"/>
    </location>
</feature>
<evidence type="ECO:0000256" key="1">
    <source>
        <dbReference type="SAM" id="Coils"/>
    </source>
</evidence>
<dbReference type="EMBL" id="LGSR01000020">
    <property type="protein sequence ID" value="KOS18678.1"/>
    <property type="molecule type" value="Genomic_DNA"/>
</dbReference>
<dbReference type="OrthoDB" id="4770059at2759"/>
<feature type="coiled-coil region" evidence="1">
    <location>
        <begin position="199"/>
        <end position="229"/>
    </location>
</feature>
<protein>
    <submittedName>
        <fullName evidence="4">Uncharacterized protein</fullName>
    </submittedName>
</protein>
<evidence type="ECO:0000256" key="3">
    <source>
        <dbReference type="SAM" id="Phobius"/>
    </source>
</evidence>
<evidence type="ECO:0000313" key="5">
    <source>
        <dbReference type="Proteomes" id="UP000053831"/>
    </source>
</evidence>
<dbReference type="AlphaFoldDB" id="A0A0M8MUC7"/>
<proteinExistence type="predicted"/>
<dbReference type="STRING" id="150374.A0A0M8MUC7"/>
<reference evidence="4 5" key="1">
    <citation type="submission" date="2015-07" db="EMBL/GenBank/DDBJ databases">
        <title>The genome of the fungus Escovopsis weberi, a specialized disease agent of ant agriculture.</title>
        <authorList>
            <person name="de Man T.J."/>
            <person name="Stajich J.E."/>
            <person name="Kubicek C.P."/>
            <person name="Chenthamara K."/>
            <person name="Atanasova L."/>
            <person name="Druzhinina I.S."/>
            <person name="Birnbaum S."/>
            <person name="Barribeau S.M."/>
            <person name="Teiling C."/>
            <person name="Suen G."/>
            <person name="Currie C."/>
            <person name="Gerardo N.M."/>
        </authorList>
    </citation>
    <scope>NUCLEOTIDE SEQUENCE [LARGE SCALE GENOMIC DNA]</scope>
</reference>
<keyword evidence="3" id="KW-0812">Transmembrane</keyword>
<dbReference type="Proteomes" id="UP000053831">
    <property type="component" value="Unassembled WGS sequence"/>
</dbReference>
<keyword evidence="3" id="KW-1133">Transmembrane helix</keyword>
<keyword evidence="1" id="KW-0175">Coiled coil</keyword>
<feature type="region of interest" description="Disordered" evidence="2">
    <location>
        <begin position="131"/>
        <end position="171"/>
    </location>
</feature>